<dbReference type="EMBL" id="JAIWYP010000001">
    <property type="protein sequence ID" value="KAH3897232.1"/>
    <property type="molecule type" value="Genomic_DNA"/>
</dbReference>
<reference evidence="2" key="1">
    <citation type="journal article" date="2019" name="bioRxiv">
        <title>The Genome of the Zebra Mussel, Dreissena polymorpha: A Resource for Invasive Species Research.</title>
        <authorList>
            <person name="McCartney M.A."/>
            <person name="Auch B."/>
            <person name="Kono T."/>
            <person name="Mallez S."/>
            <person name="Zhang Y."/>
            <person name="Obille A."/>
            <person name="Becker A."/>
            <person name="Abrahante J.E."/>
            <person name="Garbe J."/>
            <person name="Badalamenti J.P."/>
            <person name="Herman A."/>
            <person name="Mangelson H."/>
            <person name="Liachko I."/>
            <person name="Sullivan S."/>
            <person name="Sone E.D."/>
            <person name="Koren S."/>
            <person name="Silverstein K.A.T."/>
            <person name="Beckman K.B."/>
            <person name="Gohl D.M."/>
        </authorList>
    </citation>
    <scope>NUCLEOTIDE SEQUENCE</scope>
    <source>
        <strain evidence="2">Duluth1</strain>
        <tissue evidence="2">Whole animal</tissue>
    </source>
</reference>
<gene>
    <name evidence="2" type="ORF">DPMN_021418</name>
</gene>
<keyword evidence="3" id="KW-1185">Reference proteome</keyword>
<evidence type="ECO:0000313" key="3">
    <source>
        <dbReference type="Proteomes" id="UP000828390"/>
    </source>
</evidence>
<accession>A0A9D4NII3</accession>
<proteinExistence type="predicted"/>
<evidence type="ECO:0000313" key="2">
    <source>
        <dbReference type="EMBL" id="KAH3897232.1"/>
    </source>
</evidence>
<name>A0A9D4NII3_DREPO</name>
<dbReference type="Proteomes" id="UP000828390">
    <property type="component" value="Unassembled WGS sequence"/>
</dbReference>
<feature type="region of interest" description="Disordered" evidence="1">
    <location>
        <begin position="31"/>
        <end position="107"/>
    </location>
</feature>
<comment type="caution">
    <text evidence="2">The sequence shown here is derived from an EMBL/GenBank/DDBJ whole genome shotgun (WGS) entry which is preliminary data.</text>
</comment>
<feature type="compositionally biased region" description="Polar residues" evidence="1">
    <location>
        <begin position="66"/>
        <end position="81"/>
    </location>
</feature>
<organism evidence="2 3">
    <name type="scientific">Dreissena polymorpha</name>
    <name type="common">Zebra mussel</name>
    <name type="synonym">Mytilus polymorpha</name>
    <dbReference type="NCBI Taxonomy" id="45954"/>
    <lineage>
        <taxon>Eukaryota</taxon>
        <taxon>Metazoa</taxon>
        <taxon>Spiralia</taxon>
        <taxon>Lophotrochozoa</taxon>
        <taxon>Mollusca</taxon>
        <taxon>Bivalvia</taxon>
        <taxon>Autobranchia</taxon>
        <taxon>Heteroconchia</taxon>
        <taxon>Euheterodonta</taxon>
        <taxon>Imparidentia</taxon>
        <taxon>Neoheterodontei</taxon>
        <taxon>Myida</taxon>
        <taxon>Dreissenoidea</taxon>
        <taxon>Dreissenidae</taxon>
        <taxon>Dreissena</taxon>
    </lineage>
</organism>
<feature type="compositionally biased region" description="Low complexity" evidence="1">
    <location>
        <begin position="31"/>
        <end position="48"/>
    </location>
</feature>
<protein>
    <submittedName>
        <fullName evidence="2">Uncharacterized protein</fullName>
    </submittedName>
</protein>
<sequence length="117" mass="13099">MLLFNRHHSNVHQAIWLVIFVDAFNFQDALRPSPARSSSASPSTARSPINRPIAHQQQAHHPPDRPSTNHPPTARPSTARPSINRPHAHHPPIKTNRPPITCHPPQAFPYCGPYILT</sequence>
<evidence type="ECO:0000256" key="1">
    <source>
        <dbReference type="SAM" id="MobiDB-lite"/>
    </source>
</evidence>
<reference evidence="2" key="2">
    <citation type="submission" date="2020-11" db="EMBL/GenBank/DDBJ databases">
        <authorList>
            <person name="McCartney M.A."/>
            <person name="Auch B."/>
            <person name="Kono T."/>
            <person name="Mallez S."/>
            <person name="Becker A."/>
            <person name="Gohl D.M."/>
            <person name="Silverstein K.A.T."/>
            <person name="Koren S."/>
            <person name="Bechman K.B."/>
            <person name="Herman A."/>
            <person name="Abrahante J.E."/>
            <person name="Garbe J."/>
        </authorList>
    </citation>
    <scope>NUCLEOTIDE SEQUENCE</scope>
    <source>
        <strain evidence="2">Duluth1</strain>
        <tissue evidence="2">Whole animal</tissue>
    </source>
</reference>
<dbReference type="AlphaFoldDB" id="A0A9D4NII3"/>